<keyword evidence="1" id="KW-0812">Transmembrane</keyword>
<dbReference type="EMBL" id="CP017599">
    <property type="protein sequence ID" value="AOW98057.1"/>
    <property type="molecule type" value="Genomic_DNA"/>
</dbReference>
<protein>
    <submittedName>
        <fullName evidence="2">Capsular biosynthesis protein</fullName>
    </submittedName>
</protein>
<feature type="transmembrane region" description="Helical" evidence="1">
    <location>
        <begin position="217"/>
        <end position="245"/>
    </location>
</feature>
<dbReference type="OrthoDB" id="484624at2"/>
<feature type="transmembrane region" description="Helical" evidence="1">
    <location>
        <begin position="124"/>
        <end position="145"/>
    </location>
</feature>
<dbReference type="Proteomes" id="UP000177870">
    <property type="component" value="Chromosome"/>
</dbReference>
<evidence type="ECO:0000313" key="2">
    <source>
        <dbReference type="EMBL" id="AOW98057.1"/>
    </source>
</evidence>
<feature type="transmembrane region" description="Helical" evidence="1">
    <location>
        <begin position="338"/>
        <end position="361"/>
    </location>
</feature>
<sequence length="412" mass="45613">MKPQNFEEKVVFYYIVSTYLLFFLGAQFVFAPALAWLLTFYLIKKLWQQTSDTPPEERIRIPIGVWVWIVCISVIGIALVVGHLDWGFSTVKTIKSFINSFLRTWALLALFPLIGCLNIRPQIIYRAISILSLQTLILVPITYGLSLTGLEMPLYTSTLMAKIGGNSQRYYAVSPYVIKSGETRLFLFAPWAPALAFACNVHFFLSSRDPDIKWRFIGMIGCAAAIVGSVSRMGIICLVGIPILVTFLGNLTEPAIQITAGIGSFIGGLFGPQLLMIARNLKDSFSGQRSASSRVRSALARLSHRKWEEDAPIWGHAIKVGKGPDVVAKMPIGSHHTWYGALYTHGIVGFIGILIPIVYTFIELLIKAQRSKVATTALTILLVCILFSFGENLEGLAYLYWPGLVVVGMGLK</sequence>
<gene>
    <name evidence="2" type="ORF">BJP34_00140</name>
</gene>
<dbReference type="AlphaFoldDB" id="A0A1D8TK92"/>
<proteinExistence type="predicted"/>
<dbReference type="RefSeq" id="WP_070390580.1">
    <property type="nucleotide sequence ID" value="NZ_CP017599.1"/>
</dbReference>
<feature type="transmembrane region" description="Helical" evidence="1">
    <location>
        <begin position="185"/>
        <end position="205"/>
    </location>
</feature>
<evidence type="ECO:0000256" key="1">
    <source>
        <dbReference type="SAM" id="Phobius"/>
    </source>
</evidence>
<evidence type="ECO:0000313" key="3">
    <source>
        <dbReference type="Proteomes" id="UP000177870"/>
    </source>
</evidence>
<feature type="transmembrane region" description="Helical" evidence="1">
    <location>
        <begin position="12"/>
        <end position="43"/>
    </location>
</feature>
<reference evidence="3" key="1">
    <citation type="submission" date="2016-10" db="EMBL/GenBank/DDBJ databases">
        <title>Comparative genomics uncovers the prolific and rare metabolic potential of the cyanobacterial genus Moorea.</title>
        <authorList>
            <person name="Leao T."/>
            <person name="Castelao G."/>
            <person name="Korobeynikov A."/>
            <person name="Monroe E.A."/>
            <person name="Podell S."/>
            <person name="Glukhov E."/>
            <person name="Allen E."/>
            <person name="Gerwick W.H."/>
            <person name="Gerwick L."/>
        </authorList>
    </citation>
    <scope>NUCLEOTIDE SEQUENCE [LARGE SCALE GENOMIC DNA]</scope>
    <source>
        <strain evidence="3">PAL-8-15-08-1</strain>
    </source>
</reference>
<organism evidence="2 3">
    <name type="scientific">Moorena producens PAL-8-15-08-1</name>
    <dbReference type="NCBI Taxonomy" id="1458985"/>
    <lineage>
        <taxon>Bacteria</taxon>
        <taxon>Bacillati</taxon>
        <taxon>Cyanobacteriota</taxon>
        <taxon>Cyanophyceae</taxon>
        <taxon>Coleofasciculales</taxon>
        <taxon>Coleofasciculaceae</taxon>
        <taxon>Moorena</taxon>
    </lineage>
</organism>
<keyword evidence="1" id="KW-0472">Membrane</keyword>
<feature type="transmembrane region" description="Helical" evidence="1">
    <location>
        <begin position="96"/>
        <end position="117"/>
    </location>
</feature>
<feature type="transmembrane region" description="Helical" evidence="1">
    <location>
        <begin position="373"/>
        <end position="389"/>
    </location>
</feature>
<accession>A0A1D8TK92</accession>
<dbReference type="KEGG" id="mpro:BJP34_00140"/>
<dbReference type="STRING" id="1458985.BJP34_00140"/>
<name>A0A1D8TK92_9CYAN</name>
<feature type="transmembrane region" description="Helical" evidence="1">
    <location>
        <begin position="63"/>
        <end position="84"/>
    </location>
</feature>
<keyword evidence="1" id="KW-1133">Transmembrane helix</keyword>